<name>A0A0V1H8Y5_9BILA</name>
<organism evidence="3 4">
    <name type="scientific">Trichinella zimbabwensis</name>
    <dbReference type="NCBI Taxonomy" id="268475"/>
    <lineage>
        <taxon>Eukaryota</taxon>
        <taxon>Metazoa</taxon>
        <taxon>Ecdysozoa</taxon>
        <taxon>Nematoda</taxon>
        <taxon>Enoplea</taxon>
        <taxon>Dorylaimia</taxon>
        <taxon>Trichinellida</taxon>
        <taxon>Trichinellidae</taxon>
        <taxon>Trichinella</taxon>
    </lineage>
</organism>
<dbReference type="SUPFAM" id="SSF52058">
    <property type="entry name" value="L domain-like"/>
    <property type="match status" value="1"/>
</dbReference>
<sequence length="856" mass="94875">MIAYAYCLSTMSRGRLMLLILVLLMVSFKACLPSDVVTSARCPAYCICADTVIVCTCADVPSNHTTLDSFRGIEYIGKIFIHSCGKLVITSDTFAGLAVGHEISITNVSSLTVQSYAFRDMTKCPDQLTIRDSGLELLAENAFAGFRQAKHVWFRNVSIGRIETGAFRHLSDVQYLYFREASIGTLETGALGWLSNVSNVFMRGRLAVGWLGPALLRRSTFNKFMLEDAKIETMDPYALAAGSSRFDSIELFNCRISRVSTGGDGAPLDPADGGERVHFFNVAVAGRLCLGAFSNVLELKFEQCRFDRLSASTMRLRDVRSVALVRSSVGRIDERAFDAAERVRSVRFEHALIDHISGGSFSSLDQVDYFLLLSTTVQTMHTEAFRNCSIGSLIVDSSRVQNWQSSSIESTTLDQLRVVDSRLGTVAAGVFRRTLTAKFTFKRNNVTDADPAWLADLHADRVNVSENRFSNQVHFSNFSFNQLHLTGNQFRCQCTSWLDQMIRLHAVSSSPDNAETPSHCTVHSNGCVDQPRRPVISFANFSKRNCVAGNDHSDGTGNTGGKLIHWQVGPLRCSSAVPLWTECTCTATPSVGDRPPTLTFNTSVVRVGNCKLLHLVDSFAGQAQSVILHNSTLLVDGQVFSSMDKLLSLTIVDCSLEMKQSRVFRTKIPILQLRLENVTIETAEVETHWLSQIDVARLIVDKSRLGHLRPLTADGARIGRLIMNQNHFRSFNFAALRAIQTGQVDIVDNVIDRVEGVPSVEADVENTGNRLCFANNTVPCSQYQRLHRAIDSNANNACKWSKNRCKHSLSNQSTEDFEHLQSTGDAARCTVLPPLLWFSFVLLPQLVLSHFYNLLQ</sequence>
<dbReference type="PANTHER" id="PTHR24373:SF387">
    <property type="entry name" value="LEUCINE-RICH REPEATS AND IMMUNOGLOBULIN-LIKE DOMAINS PROTEIN SMA-10"/>
    <property type="match status" value="1"/>
</dbReference>
<dbReference type="Pfam" id="PF13306">
    <property type="entry name" value="LRR_5"/>
    <property type="match status" value="2"/>
</dbReference>
<keyword evidence="4" id="KW-1185">Reference proteome</keyword>
<dbReference type="AlphaFoldDB" id="A0A0V1H8Y5"/>
<proteinExistence type="predicted"/>
<dbReference type="EMBL" id="JYDP01000107">
    <property type="protein sequence ID" value="KRZ07091.1"/>
    <property type="molecule type" value="Genomic_DNA"/>
</dbReference>
<dbReference type="Gene3D" id="3.80.10.10">
    <property type="entry name" value="Ribonuclease Inhibitor"/>
    <property type="match status" value="2"/>
</dbReference>
<dbReference type="STRING" id="268475.A0A0V1H8Y5"/>
<dbReference type="InterPro" id="IPR026906">
    <property type="entry name" value="LRR_5"/>
</dbReference>
<evidence type="ECO:0000256" key="1">
    <source>
        <dbReference type="ARBA" id="ARBA00022729"/>
    </source>
</evidence>
<dbReference type="GO" id="GO:0005615">
    <property type="term" value="C:extracellular space"/>
    <property type="evidence" value="ECO:0007669"/>
    <property type="project" value="TreeGrafter"/>
</dbReference>
<dbReference type="OrthoDB" id="6360013at2759"/>
<reference evidence="3 4" key="1">
    <citation type="submission" date="2015-01" db="EMBL/GenBank/DDBJ databases">
        <title>Evolution of Trichinella species and genotypes.</title>
        <authorList>
            <person name="Korhonen P.K."/>
            <person name="Edoardo P."/>
            <person name="Giuseppe L.R."/>
            <person name="Gasser R.B."/>
        </authorList>
    </citation>
    <scope>NUCLEOTIDE SEQUENCE [LARGE SCALE GENOMIC DNA]</scope>
    <source>
        <strain evidence="3">ISS1029</strain>
    </source>
</reference>
<evidence type="ECO:0000313" key="3">
    <source>
        <dbReference type="EMBL" id="KRZ07091.1"/>
    </source>
</evidence>
<gene>
    <name evidence="3" type="ORF">T11_2929</name>
</gene>
<comment type="caution">
    <text evidence="3">The sequence shown here is derived from an EMBL/GenBank/DDBJ whole genome shotgun (WGS) entry which is preliminary data.</text>
</comment>
<keyword evidence="1 2" id="KW-0732">Signal</keyword>
<dbReference type="InterPro" id="IPR050328">
    <property type="entry name" value="Dev_Immune_Receptor"/>
</dbReference>
<evidence type="ECO:0008006" key="5">
    <source>
        <dbReference type="Google" id="ProtNLM"/>
    </source>
</evidence>
<evidence type="ECO:0000313" key="4">
    <source>
        <dbReference type="Proteomes" id="UP000055024"/>
    </source>
</evidence>
<dbReference type="GO" id="GO:0031012">
    <property type="term" value="C:extracellular matrix"/>
    <property type="evidence" value="ECO:0007669"/>
    <property type="project" value="TreeGrafter"/>
</dbReference>
<evidence type="ECO:0000256" key="2">
    <source>
        <dbReference type="SAM" id="SignalP"/>
    </source>
</evidence>
<accession>A0A0V1H8Y5</accession>
<dbReference type="InterPro" id="IPR032675">
    <property type="entry name" value="LRR_dom_sf"/>
</dbReference>
<feature type="chain" id="PRO_5006878947" description="Slit-like protein 1 protein" evidence="2">
    <location>
        <begin position="34"/>
        <end position="856"/>
    </location>
</feature>
<dbReference type="Proteomes" id="UP000055024">
    <property type="component" value="Unassembled WGS sequence"/>
</dbReference>
<protein>
    <recommendedName>
        <fullName evidence="5">Slit-like protein 1 protein</fullName>
    </recommendedName>
</protein>
<dbReference type="PANTHER" id="PTHR24373">
    <property type="entry name" value="SLIT RELATED LEUCINE-RICH REPEAT NEURONAL PROTEIN"/>
    <property type="match status" value="1"/>
</dbReference>
<feature type="signal peptide" evidence="2">
    <location>
        <begin position="1"/>
        <end position="33"/>
    </location>
</feature>